<dbReference type="FunFam" id="1.25.40.10:FF:000305">
    <property type="entry name" value="Pentatricopeptide repeat-containing protein mitochondrial"/>
    <property type="match status" value="1"/>
</dbReference>
<protein>
    <recommendedName>
        <fullName evidence="6">Pentatricopeptide repeat-containing protein</fullName>
    </recommendedName>
</protein>
<dbReference type="GO" id="GO:0003723">
    <property type="term" value="F:RNA binding"/>
    <property type="evidence" value="ECO:0007669"/>
    <property type="project" value="InterPro"/>
</dbReference>
<dbReference type="Gene3D" id="1.25.40.10">
    <property type="entry name" value="Tetratricopeptide repeat domain"/>
    <property type="match status" value="5"/>
</dbReference>
<dbReference type="Pfam" id="PF12854">
    <property type="entry name" value="PPR_1"/>
    <property type="match status" value="1"/>
</dbReference>
<evidence type="ECO:0008006" key="6">
    <source>
        <dbReference type="Google" id="ProtNLM"/>
    </source>
</evidence>
<gene>
    <name evidence="4" type="ORF">E3N88_36021</name>
</gene>
<dbReference type="PROSITE" id="PS51375">
    <property type="entry name" value="PPR"/>
    <property type="match status" value="3"/>
</dbReference>
<dbReference type="OrthoDB" id="631241at2759"/>
<dbReference type="InterPro" id="IPR046960">
    <property type="entry name" value="PPR_At4g14850-like_plant"/>
</dbReference>
<dbReference type="FunFam" id="1.25.40.10:FF:000627">
    <property type="entry name" value="Pentatricopeptide repeat-containing protein"/>
    <property type="match status" value="1"/>
</dbReference>
<evidence type="ECO:0000313" key="5">
    <source>
        <dbReference type="Proteomes" id="UP000326396"/>
    </source>
</evidence>
<dbReference type="GO" id="GO:0009451">
    <property type="term" value="P:RNA modification"/>
    <property type="evidence" value="ECO:0007669"/>
    <property type="project" value="InterPro"/>
</dbReference>
<feature type="repeat" description="PPR" evidence="2">
    <location>
        <begin position="190"/>
        <end position="224"/>
    </location>
</feature>
<dbReference type="Proteomes" id="UP000326396">
    <property type="component" value="Linkage Group LG7"/>
</dbReference>
<organism evidence="4 5">
    <name type="scientific">Mikania micrantha</name>
    <name type="common">bitter vine</name>
    <dbReference type="NCBI Taxonomy" id="192012"/>
    <lineage>
        <taxon>Eukaryota</taxon>
        <taxon>Viridiplantae</taxon>
        <taxon>Streptophyta</taxon>
        <taxon>Embryophyta</taxon>
        <taxon>Tracheophyta</taxon>
        <taxon>Spermatophyta</taxon>
        <taxon>Magnoliopsida</taxon>
        <taxon>eudicotyledons</taxon>
        <taxon>Gunneridae</taxon>
        <taxon>Pentapetalae</taxon>
        <taxon>asterids</taxon>
        <taxon>campanulids</taxon>
        <taxon>Asterales</taxon>
        <taxon>Asteraceae</taxon>
        <taxon>Asteroideae</taxon>
        <taxon>Heliantheae alliance</taxon>
        <taxon>Eupatorieae</taxon>
        <taxon>Mikania</taxon>
    </lineage>
</organism>
<dbReference type="InterPro" id="IPR002885">
    <property type="entry name" value="PPR_rpt"/>
</dbReference>
<feature type="repeat" description="PPR" evidence="2">
    <location>
        <begin position="291"/>
        <end position="325"/>
    </location>
</feature>
<comment type="caution">
    <text evidence="4">The sequence shown here is derived from an EMBL/GenBank/DDBJ whole genome shotgun (WGS) entry which is preliminary data.</text>
</comment>
<evidence type="ECO:0000256" key="1">
    <source>
        <dbReference type="ARBA" id="ARBA00022737"/>
    </source>
</evidence>
<dbReference type="EMBL" id="SZYD01000017">
    <property type="protein sequence ID" value="KAD3068141.1"/>
    <property type="molecule type" value="Genomic_DNA"/>
</dbReference>
<reference evidence="4 5" key="1">
    <citation type="submission" date="2019-05" db="EMBL/GenBank/DDBJ databases">
        <title>Mikania micrantha, genome provides insights into the molecular mechanism of rapid growth.</title>
        <authorList>
            <person name="Liu B."/>
        </authorList>
    </citation>
    <scope>NUCLEOTIDE SEQUENCE [LARGE SCALE GENOMIC DNA]</scope>
    <source>
        <strain evidence="4">NLD-2019</strain>
        <tissue evidence="4">Leaf</tissue>
    </source>
</reference>
<keyword evidence="3" id="KW-0472">Membrane</keyword>
<dbReference type="AlphaFoldDB" id="A0A5N6M343"/>
<dbReference type="NCBIfam" id="TIGR00756">
    <property type="entry name" value="PPR"/>
    <property type="match status" value="4"/>
</dbReference>
<evidence type="ECO:0000313" key="4">
    <source>
        <dbReference type="EMBL" id="KAD3068141.1"/>
    </source>
</evidence>
<dbReference type="PANTHER" id="PTHR47926:SF347">
    <property type="entry name" value="PENTATRICOPEPTIDE REPEAT-CONTAINING PROTEIN"/>
    <property type="match status" value="1"/>
</dbReference>
<keyword evidence="3" id="KW-1133">Transmembrane helix</keyword>
<proteinExistence type="predicted"/>
<feature type="transmembrane region" description="Helical" evidence="3">
    <location>
        <begin position="247"/>
        <end position="268"/>
    </location>
</feature>
<dbReference type="InterPro" id="IPR046848">
    <property type="entry name" value="E_motif"/>
</dbReference>
<evidence type="ECO:0000256" key="2">
    <source>
        <dbReference type="PROSITE-ProRule" id="PRU00708"/>
    </source>
</evidence>
<dbReference type="Pfam" id="PF01535">
    <property type="entry name" value="PPR"/>
    <property type="match status" value="4"/>
</dbReference>
<accession>A0A5N6M343</accession>
<dbReference type="Pfam" id="PF20431">
    <property type="entry name" value="E_motif"/>
    <property type="match status" value="1"/>
</dbReference>
<keyword evidence="1" id="KW-0677">Repeat</keyword>
<keyword evidence="5" id="KW-1185">Reference proteome</keyword>
<keyword evidence="3" id="KW-0812">Transmembrane</keyword>
<evidence type="ECO:0000256" key="3">
    <source>
        <dbReference type="SAM" id="Phobius"/>
    </source>
</evidence>
<dbReference type="InterPro" id="IPR011990">
    <property type="entry name" value="TPR-like_helical_dom_sf"/>
</dbReference>
<dbReference type="Pfam" id="PF13041">
    <property type="entry name" value="PPR_2"/>
    <property type="match status" value="1"/>
</dbReference>
<dbReference type="PANTHER" id="PTHR47926">
    <property type="entry name" value="PENTATRICOPEPTIDE REPEAT-CONTAINING PROTEIN"/>
    <property type="match status" value="1"/>
</dbReference>
<feature type="repeat" description="PPR" evidence="2">
    <location>
        <begin position="404"/>
        <end position="438"/>
    </location>
</feature>
<sequence length="621" mass="69191">MYKTLVKTPNSFRRFSSPPNLTSCIKSLQFCANHNNLQQGKKLHSYMLINGFLSSPLTITSLINMYSKCNLICDAFSVFNSSSSTTEPNVFAYNAIIAGCIFNDLPKPTLQVYKNMRVAGVMMDKFTFPCVVKAFSDCGDIAGLKNVHGLVFKFGLDHDLFVGSAFVHGYLKFEVVMDAHQVFDEMPDRDIVLWNAMINGYTQIGAFDNALNCLKKLRAYGNVPSRFTVTGILSVLTLKGDLYNGKAMHGFVIIMGYFSGIAVCNALIDMYGKCKGFLDALDIFELMQFKDIYSWNSIIGVHQQCGDHEGTIRLFDRMLRDKVFSPDLVTVTTVLPACSHLAELRHGKEIHAYMITKGLGKDDGENGKDRTDDTYIKNAIMDMYGKCGCMREARLVFDHMSSKDSASWNIMIMGYAMHGFGNEALGLFHKMCDISIIPDEVTFIGVLSACNHAGLVKEGLAFLSEMKSKYKISPTVEHYTCVIDMFGRAGLLNKAYELLSELPIEANSVVWRAFLAACHLHGDANLAKVAARKVVDLEPEHCGSYVLMSNVYGTLGRYEEVSDVRLNMRQHNVKKTPGCSWIEFGDGVHVFGTGDQTHPDEESIYGELSSLYRTMGLCHRS</sequence>
<name>A0A5N6M343_9ASTR</name>
<dbReference type="FunFam" id="1.25.40.10:FF:000344">
    <property type="entry name" value="Pentatricopeptide repeat-containing protein"/>
    <property type="match status" value="1"/>
</dbReference>